<dbReference type="EMBL" id="JARJCM010000041">
    <property type="protein sequence ID" value="KAJ7036861.1"/>
    <property type="molecule type" value="Genomic_DNA"/>
</dbReference>
<accession>A0AAD6X6L5</accession>
<sequence length="345" mass="39141">MTSIPFDILMEIMPLIDFPDLTAMARANRDLSGYALDRLYERISSRNIEAACQSISANHTLAQRVRSLEVNREDHGRHLESILPALQNALRSTSNLGILKLDVDGSHSWVLKSAMGVFKLRSFSCCAYTDEDLLSFLHDQTDLEDIRLSHSFVERGPPAPWSFLHLKKFDGPMSWVDTILPGQPVSHVVVSHIRMASPSLTSLGLATVPIRHLQIPLHGLHEISSSTLKVLLPAIERLTLTMGRNMFVPLDTPVWLEDLLATLSTVRNCDIMEYQPQDEWERREDNVTHLVKTATRRAPAMWKFSLQYSMQHTATGMEHRSVCWERGIKGWEATELTHTSPLLRF</sequence>
<dbReference type="AlphaFoldDB" id="A0AAD6X6L5"/>
<keyword evidence="4" id="KW-1185">Reference proteome</keyword>
<comment type="caution">
    <text evidence="2">The sequence shown here is derived from an EMBL/GenBank/DDBJ whole genome shotgun (WGS) entry which is preliminary data.</text>
</comment>
<dbReference type="EMBL" id="JARJCM010000026">
    <property type="protein sequence ID" value="KAJ7039707.1"/>
    <property type="molecule type" value="Genomic_DNA"/>
</dbReference>
<evidence type="ECO:0000259" key="1">
    <source>
        <dbReference type="PROSITE" id="PS50181"/>
    </source>
</evidence>
<gene>
    <name evidence="3" type="ORF">C8F04DRAFT_1086340</name>
    <name evidence="2" type="ORF">C8F04DRAFT_1094619</name>
</gene>
<dbReference type="PROSITE" id="PS50181">
    <property type="entry name" value="FBOX"/>
    <property type="match status" value="1"/>
</dbReference>
<evidence type="ECO:0000313" key="2">
    <source>
        <dbReference type="EMBL" id="KAJ7036861.1"/>
    </source>
</evidence>
<proteinExistence type="predicted"/>
<dbReference type="Proteomes" id="UP001218188">
    <property type="component" value="Unassembled WGS sequence"/>
</dbReference>
<name>A0AAD6X6L5_9AGAR</name>
<protein>
    <recommendedName>
        <fullName evidence="1">F-box domain-containing protein</fullName>
    </recommendedName>
</protein>
<evidence type="ECO:0000313" key="4">
    <source>
        <dbReference type="Proteomes" id="UP001218188"/>
    </source>
</evidence>
<evidence type="ECO:0000313" key="3">
    <source>
        <dbReference type="EMBL" id="KAJ7039707.1"/>
    </source>
</evidence>
<dbReference type="InterPro" id="IPR001810">
    <property type="entry name" value="F-box_dom"/>
</dbReference>
<organism evidence="2 4">
    <name type="scientific">Mycena alexandri</name>
    <dbReference type="NCBI Taxonomy" id="1745969"/>
    <lineage>
        <taxon>Eukaryota</taxon>
        <taxon>Fungi</taxon>
        <taxon>Dikarya</taxon>
        <taxon>Basidiomycota</taxon>
        <taxon>Agaricomycotina</taxon>
        <taxon>Agaricomycetes</taxon>
        <taxon>Agaricomycetidae</taxon>
        <taxon>Agaricales</taxon>
        <taxon>Marasmiineae</taxon>
        <taxon>Mycenaceae</taxon>
        <taxon>Mycena</taxon>
    </lineage>
</organism>
<reference evidence="2" key="1">
    <citation type="submission" date="2023-03" db="EMBL/GenBank/DDBJ databases">
        <title>Massive genome expansion in bonnet fungi (Mycena s.s.) driven by repeated elements and novel gene families across ecological guilds.</title>
        <authorList>
            <consortium name="Lawrence Berkeley National Laboratory"/>
            <person name="Harder C.B."/>
            <person name="Miyauchi S."/>
            <person name="Viragh M."/>
            <person name="Kuo A."/>
            <person name="Thoen E."/>
            <person name="Andreopoulos B."/>
            <person name="Lu D."/>
            <person name="Skrede I."/>
            <person name="Drula E."/>
            <person name="Henrissat B."/>
            <person name="Morin E."/>
            <person name="Kohler A."/>
            <person name="Barry K."/>
            <person name="LaButti K."/>
            <person name="Morin E."/>
            <person name="Salamov A."/>
            <person name="Lipzen A."/>
            <person name="Mereny Z."/>
            <person name="Hegedus B."/>
            <person name="Baldrian P."/>
            <person name="Stursova M."/>
            <person name="Weitz H."/>
            <person name="Taylor A."/>
            <person name="Grigoriev I.V."/>
            <person name="Nagy L.G."/>
            <person name="Martin F."/>
            <person name="Kauserud H."/>
        </authorList>
    </citation>
    <scope>NUCLEOTIDE SEQUENCE</scope>
    <source>
        <strain evidence="2">CBHHK200</strain>
    </source>
</reference>
<feature type="domain" description="F-box" evidence="1">
    <location>
        <begin position="1"/>
        <end position="43"/>
    </location>
</feature>